<feature type="transmembrane region" description="Helical" evidence="9">
    <location>
        <begin position="45"/>
        <end position="64"/>
    </location>
</feature>
<dbReference type="PANTHER" id="PTHR24421:SF10">
    <property type="entry name" value="NITRATE_NITRITE SENSOR PROTEIN NARQ"/>
    <property type="match status" value="1"/>
</dbReference>
<keyword evidence="9" id="KW-1133">Transmembrane helix</keyword>
<evidence type="ECO:0000256" key="6">
    <source>
        <dbReference type="ARBA" id="ARBA00022777"/>
    </source>
</evidence>
<evidence type="ECO:0000256" key="4">
    <source>
        <dbReference type="ARBA" id="ARBA00022679"/>
    </source>
</evidence>
<keyword evidence="6 12" id="KW-0418">Kinase</keyword>
<comment type="catalytic activity">
    <reaction evidence="1">
        <text>ATP + protein L-histidine = ADP + protein N-phospho-L-histidine.</text>
        <dbReference type="EC" id="2.7.13.3"/>
    </reaction>
</comment>
<proteinExistence type="predicted"/>
<keyword evidence="7" id="KW-0067">ATP-binding</keyword>
<reference evidence="13" key="1">
    <citation type="journal article" date="2019" name="Int. J. Syst. Evol. Microbiol.">
        <title>The Global Catalogue of Microorganisms (GCM) 10K type strain sequencing project: providing services to taxonomists for standard genome sequencing and annotation.</title>
        <authorList>
            <consortium name="The Broad Institute Genomics Platform"/>
            <consortium name="The Broad Institute Genome Sequencing Center for Infectious Disease"/>
            <person name="Wu L."/>
            <person name="Ma J."/>
        </authorList>
    </citation>
    <scope>NUCLEOTIDE SEQUENCE [LARGE SCALE GENOMIC DNA]</scope>
    <source>
        <strain evidence="13">JCM 4816</strain>
    </source>
</reference>
<comment type="caution">
    <text evidence="12">The sequence shown here is derived from an EMBL/GenBank/DDBJ whole genome shotgun (WGS) entry which is preliminary data.</text>
</comment>
<keyword evidence="5" id="KW-0547">Nucleotide-binding</keyword>
<evidence type="ECO:0000313" key="13">
    <source>
        <dbReference type="Proteomes" id="UP001596174"/>
    </source>
</evidence>
<dbReference type="SUPFAM" id="SSF55874">
    <property type="entry name" value="ATPase domain of HSP90 chaperone/DNA topoisomerase II/histidine kinase"/>
    <property type="match status" value="1"/>
</dbReference>
<dbReference type="InterPro" id="IPR036890">
    <property type="entry name" value="HATPase_C_sf"/>
</dbReference>
<dbReference type="Proteomes" id="UP001596174">
    <property type="component" value="Unassembled WGS sequence"/>
</dbReference>
<keyword evidence="4" id="KW-0808">Transferase</keyword>
<evidence type="ECO:0000256" key="7">
    <source>
        <dbReference type="ARBA" id="ARBA00022840"/>
    </source>
</evidence>
<evidence type="ECO:0000256" key="1">
    <source>
        <dbReference type="ARBA" id="ARBA00000085"/>
    </source>
</evidence>
<feature type="transmembrane region" description="Helical" evidence="9">
    <location>
        <begin position="96"/>
        <end position="115"/>
    </location>
</feature>
<protein>
    <recommendedName>
        <fullName evidence="2">histidine kinase</fullName>
        <ecNumber evidence="2">2.7.13.3</ecNumber>
    </recommendedName>
</protein>
<evidence type="ECO:0000256" key="3">
    <source>
        <dbReference type="ARBA" id="ARBA00022553"/>
    </source>
</evidence>
<dbReference type="Gene3D" id="3.30.565.10">
    <property type="entry name" value="Histidine kinase-like ATPase, C-terminal domain"/>
    <property type="match status" value="1"/>
</dbReference>
<dbReference type="CDD" id="cd16917">
    <property type="entry name" value="HATPase_UhpB-NarQ-NarX-like"/>
    <property type="match status" value="1"/>
</dbReference>
<dbReference type="EMBL" id="JBHSQJ010000010">
    <property type="protein sequence ID" value="MFC5906336.1"/>
    <property type="molecule type" value="Genomic_DNA"/>
</dbReference>
<accession>A0ABW1FZY5</accession>
<dbReference type="Pfam" id="PF02518">
    <property type="entry name" value="HATPase_c"/>
    <property type="match status" value="1"/>
</dbReference>
<dbReference type="InterPro" id="IPR003594">
    <property type="entry name" value="HATPase_dom"/>
</dbReference>
<evidence type="ECO:0000256" key="9">
    <source>
        <dbReference type="SAM" id="Phobius"/>
    </source>
</evidence>
<dbReference type="PANTHER" id="PTHR24421">
    <property type="entry name" value="NITRATE/NITRITE SENSOR PROTEIN NARX-RELATED"/>
    <property type="match status" value="1"/>
</dbReference>
<evidence type="ECO:0000313" key="12">
    <source>
        <dbReference type="EMBL" id="MFC5906336.1"/>
    </source>
</evidence>
<dbReference type="InterPro" id="IPR050482">
    <property type="entry name" value="Sensor_HK_TwoCompSys"/>
</dbReference>
<feature type="transmembrane region" description="Helical" evidence="9">
    <location>
        <begin position="122"/>
        <end position="141"/>
    </location>
</feature>
<gene>
    <name evidence="12" type="ORF">ACFP3V_03760</name>
</gene>
<feature type="transmembrane region" description="Helical" evidence="9">
    <location>
        <begin position="21"/>
        <end position="39"/>
    </location>
</feature>
<sequence length="397" mass="42138">MKIRILPSPKSRALMGRHFPAFLTFAFIASLLPTGITYLHGSFGIGLSTAAALSCAQTLPLALAHTRPLQAWLVIGAADLIGALVLLTGHPHSDQAWPWPVTTIIGYLYLLLALSLREPRRVLGYVWAATGAAGFALAVAVPSRDGIGNAVLMLALSGGVLLLGNALRERQLAQRESASQRARSALLEERTRIARELHDVVAHHMSLIAVQADSAPYRITGLPTAAEQEFAAIGTAARESLTEMRRLLGVLRSDDAAVERSPQPGVARLPQLVEATGRAGVPAELSLDPELPALPDALDLSVYRIVQEALSNVIRHAPGAQTWVSLAAEEDELRVTVVNAASPKPLADPVEHHGTGQGLVGMRERVTVLGGQLTTGPLADGGYRVAAVLPLDKEDEK</sequence>
<evidence type="ECO:0000256" key="5">
    <source>
        <dbReference type="ARBA" id="ARBA00022741"/>
    </source>
</evidence>
<evidence type="ECO:0000259" key="11">
    <source>
        <dbReference type="Pfam" id="PF07730"/>
    </source>
</evidence>
<keyword evidence="9" id="KW-0472">Membrane</keyword>
<dbReference type="Gene3D" id="1.20.5.1930">
    <property type="match status" value="1"/>
</dbReference>
<dbReference type="EC" id="2.7.13.3" evidence="2"/>
<keyword evidence="8" id="KW-0902">Two-component regulatory system</keyword>
<keyword evidence="3" id="KW-0597">Phosphoprotein</keyword>
<keyword evidence="13" id="KW-1185">Reference proteome</keyword>
<organism evidence="12 13">
    <name type="scientific">Streptacidiphilus monticola</name>
    <dbReference type="NCBI Taxonomy" id="2161674"/>
    <lineage>
        <taxon>Bacteria</taxon>
        <taxon>Bacillati</taxon>
        <taxon>Actinomycetota</taxon>
        <taxon>Actinomycetes</taxon>
        <taxon>Kitasatosporales</taxon>
        <taxon>Streptomycetaceae</taxon>
        <taxon>Streptacidiphilus</taxon>
    </lineage>
</organism>
<evidence type="ECO:0000256" key="2">
    <source>
        <dbReference type="ARBA" id="ARBA00012438"/>
    </source>
</evidence>
<evidence type="ECO:0000256" key="8">
    <source>
        <dbReference type="ARBA" id="ARBA00023012"/>
    </source>
</evidence>
<evidence type="ECO:0000259" key="10">
    <source>
        <dbReference type="Pfam" id="PF02518"/>
    </source>
</evidence>
<feature type="transmembrane region" description="Helical" evidence="9">
    <location>
        <begin position="147"/>
        <end position="167"/>
    </location>
</feature>
<dbReference type="GO" id="GO:0016301">
    <property type="term" value="F:kinase activity"/>
    <property type="evidence" value="ECO:0007669"/>
    <property type="project" value="UniProtKB-KW"/>
</dbReference>
<dbReference type="RefSeq" id="WP_380579640.1">
    <property type="nucleotide sequence ID" value="NZ_JBHSQJ010000010.1"/>
</dbReference>
<dbReference type="Pfam" id="PF07730">
    <property type="entry name" value="HisKA_3"/>
    <property type="match status" value="1"/>
</dbReference>
<feature type="domain" description="Signal transduction histidine kinase subgroup 3 dimerisation and phosphoacceptor" evidence="11">
    <location>
        <begin position="189"/>
        <end position="255"/>
    </location>
</feature>
<feature type="domain" description="Histidine kinase/HSP90-like ATPase" evidence="10">
    <location>
        <begin position="301"/>
        <end position="392"/>
    </location>
</feature>
<dbReference type="InterPro" id="IPR011712">
    <property type="entry name" value="Sig_transdc_His_kin_sub3_dim/P"/>
</dbReference>
<keyword evidence="9" id="KW-0812">Transmembrane</keyword>
<name>A0ABW1FZY5_9ACTN</name>
<feature type="transmembrane region" description="Helical" evidence="9">
    <location>
        <begin position="71"/>
        <end position="90"/>
    </location>
</feature>